<keyword evidence="7 10" id="KW-0626">Porin</keyword>
<keyword evidence="2 10" id="KW-0813">Transport</keyword>
<keyword evidence="4 10" id="KW-0812">Transmembrane</keyword>
<evidence type="ECO:0000256" key="4">
    <source>
        <dbReference type="ARBA" id="ARBA00022692"/>
    </source>
</evidence>
<keyword evidence="12" id="KW-1185">Reference proteome</keyword>
<evidence type="ECO:0000256" key="10">
    <source>
        <dbReference type="RuleBase" id="RU364005"/>
    </source>
</evidence>
<name>A0A9X3EE50_9HYPH</name>
<dbReference type="GO" id="GO:0046930">
    <property type="term" value="C:pore complex"/>
    <property type="evidence" value="ECO:0007669"/>
    <property type="project" value="UniProtKB-KW"/>
</dbReference>
<dbReference type="InterPro" id="IPR003684">
    <property type="entry name" value="Porin_alphabac"/>
</dbReference>
<comment type="similarity">
    <text evidence="1 10">Belongs to the alphaproteobacteria porin family.</text>
</comment>
<evidence type="ECO:0000256" key="6">
    <source>
        <dbReference type="ARBA" id="ARBA00023065"/>
    </source>
</evidence>
<dbReference type="GO" id="GO:0015288">
    <property type="term" value="F:porin activity"/>
    <property type="evidence" value="ECO:0007669"/>
    <property type="project" value="UniProtKB-KW"/>
</dbReference>
<keyword evidence="5 10" id="KW-0732">Signal</keyword>
<dbReference type="GO" id="GO:0006811">
    <property type="term" value="P:monoatomic ion transport"/>
    <property type="evidence" value="ECO:0007669"/>
    <property type="project" value="UniProtKB-KW"/>
</dbReference>
<evidence type="ECO:0000256" key="2">
    <source>
        <dbReference type="ARBA" id="ARBA00022448"/>
    </source>
</evidence>
<comment type="caution">
    <text evidence="11">The sequence shown here is derived from an EMBL/GenBank/DDBJ whole genome shotgun (WGS) entry which is preliminary data.</text>
</comment>
<keyword evidence="6 10" id="KW-0406">Ion transport</keyword>
<evidence type="ECO:0000256" key="8">
    <source>
        <dbReference type="ARBA" id="ARBA00023136"/>
    </source>
</evidence>
<comment type="function">
    <text evidence="10">Forms passive diffusion pores that allow small molecular weight hydrophilic materials across the outer membrane.</text>
</comment>
<evidence type="ECO:0000313" key="12">
    <source>
        <dbReference type="Proteomes" id="UP001144805"/>
    </source>
</evidence>
<dbReference type="EMBL" id="JAPKNK010000010">
    <property type="protein sequence ID" value="MCX5571405.1"/>
    <property type="molecule type" value="Genomic_DNA"/>
</dbReference>
<protein>
    <recommendedName>
        <fullName evidence="10">Porin</fullName>
    </recommendedName>
</protein>
<feature type="chain" id="PRO_5041019664" description="Porin" evidence="10">
    <location>
        <begin position="23"/>
        <end position="426"/>
    </location>
</feature>
<keyword evidence="9 10" id="KW-0998">Cell outer membrane</keyword>
<evidence type="ECO:0000313" key="11">
    <source>
        <dbReference type="EMBL" id="MCX5571405.1"/>
    </source>
</evidence>
<sequence length="426" mass="44845">MNFKTLLLGSAAAMLMAGGAQAADLTVAEPVDYVKVCDAFGAGFFYSPGTDTCIKIGGYVKFGTAFGDSDFGYFNAGYDNSNWGNFYTEVSIQATASTVTEYGNLTGFIDMRAQTGNTFSGGQTFSDLVNSSTNSAYVDSAYLELGPLKAGRFTSLFDFGRGYNDTGMFGSDSTTDHIQLTYAVNGFGLAISVEDNRDRGALGYTDGILVDGSGDYFTGGNDNIPDIVGAVTYASGIFSAKVAAAYVNEAVSIGSGSGTLLDPYNLNNESGWAIGGGLEIALDSFSAGDRFFVSAAYGDNANSFTGITGGTSVAGTFNPFSADITYSVTPGTSWSALASYKHVWSPQLWSSLSGGYANFDGSDQSDGVNVDAWRVGFTTAYTPVKGLDLVGDVFYSNIKADDNGYDLNDDNGDSAWNFNLFLKRSW</sequence>
<evidence type="ECO:0000256" key="1">
    <source>
        <dbReference type="ARBA" id="ARBA00009521"/>
    </source>
</evidence>
<dbReference type="Proteomes" id="UP001144805">
    <property type="component" value="Unassembled WGS sequence"/>
</dbReference>
<reference evidence="11" key="1">
    <citation type="submission" date="2022-11" db="EMBL/GenBank/DDBJ databases">
        <title>Biodiversity and phylogenetic relationships of bacteria.</title>
        <authorList>
            <person name="Machado R.A.R."/>
            <person name="Bhat A."/>
            <person name="Loulou A."/>
            <person name="Kallel S."/>
        </authorList>
    </citation>
    <scope>NUCLEOTIDE SEQUENCE</scope>
    <source>
        <strain evidence="11">K-TC2</strain>
    </source>
</reference>
<evidence type="ECO:0000256" key="9">
    <source>
        <dbReference type="ARBA" id="ARBA00023237"/>
    </source>
</evidence>
<proteinExistence type="inferred from homology"/>
<dbReference type="GO" id="GO:0009279">
    <property type="term" value="C:cell outer membrane"/>
    <property type="evidence" value="ECO:0007669"/>
    <property type="project" value="UniProtKB-SubCell"/>
</dbReference>
<gene>
    <name evidence="11" type="ORF">OSH07_19555</name>
</gene>
<dbReference type="AlphaFoldDB" id="A0A9X3EE50"/>
<comment type="subcellular location">
    <subcellularLocation>
        <location evidence="10">Cell outer membrane</location>
        <topology evidence="10">Multi-pass membrane protein</topology>
    </subcellularLocation>
</comment>
<organism evidence="11 12">
    <name type="scientific">Kaistia nematophila</name>
    <dbReference type="NCBI Taxonomy" id="2994654"/>
    <lineage>
        <taxon>Bacteria</taxon>
        <taxon>Pseudomonadati</taxon>
        <taxon>Pseudomonadota</taxon>
        <taxon>Alphaproteobacteria</taxon>
        <taxon>Hyphomicrobiales</taxon>
        <taxon>Kaistiaceae</taxon>
        <taxon>Kaistia</taxon>
    </lineage>
</organism>
<evidence type="ECO:0000256" key="7">
    <source>
        <dbReference type="ARBA" id="ARBA00023114"/>
    </source>
</evidence>
<dbReference type="RefSeq" id="WP_266340368.1">
    <property type="nucleotide sequence ID" value="NZ_JAPKNK010000010.1"/>
</dbReference>
<evidence type="ECO:0000256" key="3">
    <source>
        <dbReference type="ARBA" id="ARBA00022452"/>
    </source>
</evidence>
<comment type="domain">
    <text evidence="10">Consists of 16-stranded beta-barrel sheets, with large surface-exposed loops, that form a transmembrane pore at the center of each barrel. The pore is partially ocluded by a peptide loop that folds into the pore lumen.</text>
</comment>
<evidence type="ECO:0000256" key="5">
    <source>
        <dbReference type="ARBA" id="ARBA00022729"/>
    </source>
</evidence>
<dbReference type="Pfam" id="PF02530">
    <property type="entry name" value="Porin_2"/>
    <property type="match status" value="1"/>
</dbReference>
<keyword evidence="8 10" id="KW-0472">Membrane</keyword>
<accession>A0A9X3EE50</accession>
<keyword evidence="3 10" id="KW-1134">Transmembrane beta strand</keyword>
<feature type="signal peptide" evidence="10">
    <location>
        <begin position="1"/>
        <end position="22"/>
    </location>
</feature>